<name>A0A1X2EFE3_9MYCO</name>
<evidence type="ECO:0000313" key="2">
    <source>
        <dbReference type="Proteomes" id="UP000193090"/>
    </source>
</evidence>
<dbReference type="OrthoDB" id="5194954at2"/>
<dbReference type="AlphaFoldDB" id="A0A1X2EFE3"/>
<dbReference type="Proteomes" id="UP000193090">
    <property type="component" value="Unassembled WGS sequence"/>
</dbReference>
<organism evidence="1 2">
    <name type="scientific">Mycolicibacillus trivialis</name>
    <dbReference type="NCBI Taxonomy" id="1798"/>
    <lineage>
        <taxon>Bacteria</taxon>
        <taxon>Bacillati</taxon>
        <taxon>Actinomycetota</taxon>
        <taxon>Actinomycetes</taxon>
        <taxon>Mycobacteriales</taxon>
        <taxon>Mycobacteriaceae</taxon>
        <taxon>Mycolicibacillus</taxon>
    </lineage>
</organism>
<proteinExistence type="predicted"/>
<evidence type="ECO:0000313" key="1">
    <source>
        <dbReference type="EMBL" id="ORX00144.1"/>
    </source>
</evidence>
<dbReference type="RefSeq" id="WP_085111174.1">
    <property type="nucleotide sequence ID" value="NZ_JACKSN010000018.1"/>
</dbReference>
<comment type="caution">
    <text evidence="1">The sequence shown here is derived from an EMBL/GenBank/DDBJ whole genome shotgun (WGS) entry which is preliminary data.</text>
</comment>
<accession>A0A1X2EFE3</accession>
<reference evidence="1 2" key="1">
    <citation type="submission" date="2016-01" db="EMBL/GenBank/DDBJ databases">
        <title>The new phylogeny of the genus Mycobacterium.</title>
        <authorList>
            <person name="Tarcisio F."/>
            <person name="Conor M."/>
            <person name="Antonella G."/>
            <person name="Elisabetta G."/>
            <person name="Giulia F.S."/>
            <person name="Sara T."/>
            <person name="Anna F."/>
            <person name="Clotilde B."/>
            <person name="Roberto B."/>
            <person name="Veronica D.S."/>
            <person name="Fabio R."/>
            <person name="Monica P."/>
            <person name="Olivier J."/>
            <person name="Enrico T."/>
            <person name="Nicola S."/>
        </authorList>
    </citation>
    <scope>NUCLEOTIDE SEQUENCE [LARGE SCALE GENOMIC DNA]</scope>
    <source>
        <strain evidence="1 2">DSM 44153</strain>
    </source>
</reference>
<dbReference type="EMBL" id="LQPZ01000044">
    <property type="protein sequence ID" value="ORX00144.1"/>
    <property type="molecule type" value="Genomic_DNA"/>
</dbReference>
<dbReference type="STRING" id="1798.AWC30_15905"/>
<gene>
    <name evidence="1" type="ORF">AWC30_15905</name>
</gene>
<protein>
    <submittedName>
        <fullName evidence="1">Uncharacterized protein</fullName>
    </submittedName>
</protein>
<keyword evidence="2" id="KW-1185">Reference proteome</keyword>
<sequence length="97" mass="11138">MSRPTEFTELYDLIGGLRRSLSALKTRYTDTPGMRRIVAHIDRLVADAELLDADLDDLDLTRWAANHPEEKITIPDTEYDIEFWRDVDDEGLGGARF</sequence>